<protein>
    <submittedName>
        <fullName evidence="1">Uncharacterized protein</fullName>
    </submittedName>
</protein>
<sequence>MTNLDDSLLILFASFGSSGNSPFLRKFYIGIIQDSTSEVGKQSISMVDIDGSLIVPWSKERFPDLGLVLANFDRRSAQAFRSLGIWELTTWEFVQTYRIFVLTSSAKVNPANRASYLAWLFEIGNSYRMDCSIITLHDSPKSLWPLPSFGWKIRDKKPS</sequence>
<accession>A0ABU6TFW2</accession>
<evidence type="ECO:0000313" key="1">
    <source>
        <dbReference type="EMBL" id="MED6146773.1"/>
    </source>
</evidence>
<organism evidence="1 2">
    <name type="scientific">Stylosanthes scabra</name>
    <dbReference type="NCBI Taxonomy" id="79078"/>
    <lineage>
        <taxon>Eukaryota</taxon>
        <taxon>Viridiplantae</taxon>
        <taxon>Streptophyta</taxon>
        <taxon>Embryophyta</taxon>
        <taxon>Tracheophyta</taxon>
        <taxon>Spermatophyta</taxon>
        <taxon>Magnoliopsida</taxon>
        <taxon>eudicotyledons</taxon>
        <taxon>Gunneridae</taxon>
        <taxon>Pentapetalae</taxon>
        <taxon>rosids</taxon>
        <taxon>fabids</taxon>
        <taxon>Fabales</taxon>
        <taxon>Fabaceae</taxon>
        <taxon>Papilionoideae</taxon>
        <taxon>50 kb inversion clade</taxon>
        <taxon>dalbergioids sensu lato</taxon>
        <taxon>Dalbergieae</taxon>
        <taxon>Pterocarpus clade</taxon>
        <taxon>Stylosanthes</taxon>
    </lineage>
</organism>
<reference evidence="1 2" key="1">
    <citation type="journal article" date="2023" name="Plants (Basel)">
        <title>Bridging the Gap: Combining Genomics and Transcriptomics Approaches to Understand Stylosanthes scabra, an Orphan Legume from the Brazilian Caatinga.</title>
        <authorList>
            <person name="Ferreira-Neto J.R.C."/>
            <person name="da Silva M.D."/>
            <person name="Binneck E."/>
            <person name="de Melo N.F."/>
            <person name="da Silva R.H."/>
            <person name="de Melo A.L.T.M."/>
            <person name="Pandolfi V."/>
            <person name="Bustamante F.O."/>
            <person name="Brasileiro-Vidal A.C."/>
            <person name="Benko-Iseppon A.M."/>
        </authorList>
    </citation>
    <scope>NUCLEOTIDE SEQUENCE [LARGE SCALE GENOMIC DNA]</scope>
    <source>
        <tissue evidence="1">Leaves</tissue>
    </source>
</reference>
<comment type="caution">
    <text evidence="1">The sequence shown here is derived from an EMBL/GenBank/DDBJ whole genome shotgun (WGS) entry which is preliminary data.</text>
</comment>
<proteinExistence type="predicted"/>
<keyword evidence="2" id="KW-1185">Reference proteome</keyword>
<name>A0ABU6TFW2_9FABA</name>
<dbReference type="EMBL" id="JASCZI010090813">
    <property type="protein sequence ID" value="MED6146773.1"/>
    <property type="molecule type" value="Genomic_DNA"/>
</dbReference>
<evidence type="ECO:0000313" key="2">
    <source>
        <dbReference type="Proteomes" id="UP001341840"/>
    </source>
</evidence>
<dbReference type="Proteomes" id="UP001341840">
    <property type="component" value="Unassembled WGS sequence"/>
</dbReference>
<gene>
    <name evidence="1" type="ORF">PIB30_037842</name>
</gene>